<proteinExistence type="predicted"/>
<dbReference type="EMBL" id="JACEIK010007624">
    <property type="protein sequence ID" value="MCE3050488.1"/>
    <property type="molecule type" value="Genomic_DNA"/>
</dbReference>
<dbReference type="Proteomes" id="UP000823775">
    <property type="component" value="Unassembled WGS sequence"/>
</dbReference>
<feature type="compositionally biased region" description="Basic and acidic residues" evidence="1">
    <location>
        <begin position="13"/>
        <end position="27"/>
    </location>
</feature>
<feature type="region of interest" description="Disordered" evidence="1">
    <location>
        <begin position="1"/>
        <end position="27"/>
    </location>
</feature>
<sequence>MKRRFSRMNRHTNAREKQKALSKKRESSLYRRKFTNRWWKPTNHRSTTTCKTVNWENVEVDHNMGVSGVNHEIEDETQVQVQGFRSLPSPRVSPALCKLRPEKHWCSTGRESLCPVTCPGRQLSCESRVYTYILQL</sequence>
<evidence type="ECO:0000256" key="1">
    <source>
        <dbReference type="SAM" id="MobiDB-lite"/>
    </source>
</evidence>
<keyword evidence="3" id="KW-1185">Reference proteome</keyword>
<organism evidence="2 3">
    <name type="scientific">Datura stramonium</name>
    <name type="common">Jimsonweed</name>
    <name type="synonym">Common thornapple</name>
    <dbReference type="NCBI Taxonomy" id="4076"/>
    <lineage>
        <taxon>Eukaryota</taxon>
        <taxon>Viridiplantae</taxon>
        <taxon>Streptophyta</taxon>
        <taxon>Embryophyta</taxon>
        <taxon>Tracheophyta</taxon>
        <taxon>Spermatophyta</taxon>
        <taxon>Magnoliopsida</taxon>
        <taxon>eudicotyledons</taxon>
        <taxon>Gunneridae</taxon>
        <taxon>Pentapetalae</taxon>
        <taxon>asterids</taxon>
        <taxon>lamiids</taxon>
        <taxon>Solanales</taxon>
        <taxon>Solanaceae</taxon>
        <taxon>Solanoideae</taxon>
        <taxon>Datureae</taxon>
        <taxon>Datura</taxon>
    </lineage>
</organism>
<comment type="caution">
    <text evidence="2">The sequence shown here is derived from an EMBL/GenBank/DDBJ whole genome shotgun (WGS) entry which is preliminary data.</text>
</comment>
<accession>A0ABS8WI51</accession>
<protein>
    <submittedName>
        <fullName evidence="2">Uncharacterized protein</fullName>
    </submittedName>
</protein>
<evidence type="ECO:0000313" key="3">
    <source>
        <dbReference type="Proteomes" id="UP000823775"/>
    </source>
</evidence>
<feature type="compositionally biased region" description="Basic residues" evidence="1">
    <location>
        <begin position="1"/>
        <end position="12"/>
    </location>
</feature>
<name>A0ABS8WI51_DATST</name>
<reference evidence="2 3" key="1">
    <citation type="journal article" date="2021" name="BMC Genomics">
        <title>Datura genome reveals duplications of psychoactive alkaloid biosynthetic genes and high mutation rate following tissue culture.</title>
        <authorList>
            <person name="Rajewski A."/>
            <person name="Carter-House D."/>
            <person name="Stajich J."/>
            <person name="Litt A."/>
        </authorList>
    </citation>
    <scope>NUCLEOTIDE SEQUENCE [LARGE SCALE GENOMIC DNA]</scope>
    <source>
        <strain evidence="2">AR-01</strain>
    </source>
</reference>
<gene>
    <name evidence="2" type="ORF">HAX54_047328</name>
</gene>
<evidence type="ECO:0000313" key="2">
    <source>
        <dbReference type="EMBL" id="MCE3050488.1"/>
    </source>
</evidence>